<protein>
    <submittedName>
        <fullName evidence="1">Uncharacterized protein</fullName>
    </submittedName>
</protein>
<keyword evidence="2" id="KW-1185">Reference proteome</keyword>
<comment type="caution">
    <text evidence="1">The sequence shown here is derived from an EMBL/GenBank/DDBJ whole genome shotgun (WGS) entry which is preliminary data.</text>
</comment>
<feature type="non-terminal residue" evidence="1">
    <location>
        <position position="66"/>
    </location>
</feature>
<organism evidence="1 2">
    <name type="scientific">Rotaria magnacalcarata</name>
    <dbReference type="NCBI Taxonomy" id="392030"/>
    <lineage>
        <taxon>Eukaryota</taxon>
        <taxon>Metazoa</taxon>
        <taxon>Spiralia</taxon>
        <taxon>Gnathifera</taxon>
        <taxon>Rotifera</taxon>
        <taxon>Eurotatoria</taxon>
        <taxon>Bdelloidea</taxon>
        <taxon>Philodinida</taxon>
        <taxon>Philodinidae</taxon>
        <taxon>Rotaria</taxon>
    </lineage>
</organism>
<proteinExistence type="predicted"/>
<accession>A0A821LX32</accession>
<evidence type="ECO:0000313" key="2">
    <source>
        <dbReference type="Proteomes" id="UP000663866"/>
    </source>
</evidence>
<reference evidence="1" key="1">
    <citation type="submission" date="2021-02" db="EMBL/GenBank/DDBJ databases">
        <authorList>
            <person name="Nowell W R."/>
        </authorList>
    </citation>
    <scope>NUCLEOTIDE SEQUENCE</scope>
</reference>
<gene>
    <name evidence="1" type="ORF">OVN521_LOCUS50396</name>
</gene>
<sequence length="66" mass="8091">MLEEISLRHYNEYLQKKITLLKQLEANLKMLKTNIFCTNNLIQRQTTVNMKERRQYQQSHLPPRCR</sequence>
<evidence type="ECO:0000313" key="1">
    <source>
        <dbReference type="EMBL" id="CAF4758384.1"/>
    </source>
</evidence>
<dbReference type="AlphaFoldDB" id="A0A821LX32"/>
<name>A0A821LX32_9BILA</name>
<dbReference type="EMBL" id="CAJOBG010115793">
    <property type="protein sequence ID" value="CAF4758384.1"/>
    <property type="molecule type" value="Genomic_DNA"/>
</dbReference>
<dbReference type="Proteomes" id="UP000663866">
    <property type="component" value="Unassembled WGS sequence"/>
</dbReference>